<evidence type="ECO:0000313" key="2">
    <source>
        <dbReference type="EMBL" id="RXZ66850.1"/>
    </source>
</evidence>
<dbReference type="AlphaFoldDB" id="A0A4Q2KQZ2"/>
<protein>
    <recommendedName>
        <fullName evidence="1">Probable 2-phosphosulfolactate phosphatase</fullName>
    </recommendedName>
</protein>
<dbReference type="EMBL" id="SDPN01000087">
    <property type="protein sequence ID" value="RXZ66850.1"/>
    <property type="molecule type" value="Genomic_DNA"/>
</dbReference>
<comment type="caution">
    <text evidence="2">The sequence shown here is derived from an EMBL/GenBank/DDBJ whole genome shotgun (WGS) entry which is preliminary data.</text>
</comment>
<name>A0A4Q2KQZ2_9MICO</name>
<sequence length="223" mass="22407">MSDSAAALGQAKYQVRFDWGAAGGRHILPGAHVVVLVDALSFTTSVVVAAEHGTETVVSDAASAGGTGALALELGAGGAIVFAAAMRNRTAVAERILAMQEHRGERVIVAVVAAGEPTSEPTGEPTGDRAAPGGGIRFAIEDHLVAGAVIDALIGIGIDHTSPEAAVACAAFEGLQRAASHLMSASGSAVALAAAGRSDEVRPATERDVTRVVPELRDGAFRA</sequence>
<evidence type="ECO:0000313" key="3">
    <source>
        <dbReference type="Proteomes" id="UP000293865"/>
    </source>
</evidence>
<gene>
    <name evidence="2" type="ORF">ESP51_20220</name>
</gene>
<dbReference type="Gene3D" id="3.90.1560.10">
    <property type="entry name" value="ComB-like"/>
    <property type="match status" value="1"/>
</dbReference>
<dbReference type="OrthoDB" id="8588453at2"/>
<proteinExistence type="predicted"/>
<dbReference type="GO" id="GO:0000287">
    <property type="term" value="F:magnesium ion binding"/>
    <property type="evidence" value="ECO:0007669"/>
    <property type="project" value="InterPro"/>
</dbReference>
<dbReference type="Proteomes" id="UP000293865">
    <property type="component" value="Unassembled WGS sequence"/>
</dbReference>
<keyword evidence="2" id="KW-0378">Hydrolase</keyword>
<keyword evidence="3" id="KW-1185">Reference proteome</keyword>
<dbReference type="InterPro" id="IPR036702">
    <property type="entry name" value="ComB-like_sf"/>
</dbReference>
<organism evidence="2 3">
    <name type="scientific">Agromyces albus</name>
    <dbReference type="NCBI Taxonomy" id="205332"/>
    <lineage>
        <taxon>Bacteria</taxon>
        <taxon>Bacillati</taxon>
        <taxon>Actinomycetota</taxon>
        <taxon>Actinomycetes</taxon>
        <taxon>Micrococcales</taxon>
        <taxon>Microbacteriaceae</taxon>
        <taxon>Agromyces</taxon>
    </lineage>
</organism>
<reference evidence="2 3" key="1">
    <citation type="submission" date="2019-01" db="EMBL/GenBank/DDBJ databases">
        <title>Agromyces.</title>
        <authorList>
            <person name="Li J."/>
        </authorList>
    </citation>
    <scope>NUCLEOTIDE SEQUENCE [LARGE SCALE GENOMIC DNA]</scope>
    <source>
        <strain evidence="2 3">DSM 15934</strain>
    </source>
</reference>
<dbReference type="InterPro" id="IPR005238">
    <property type="entry name" value="ComB-like"/>
</dbReference>
<dbReference type="GO" id="GO:0050532">
    <property type="term" value="F:2-phosphosulfolactate phosphatase activity"/>
    <property type="evidence" value="ECO:0007669"/>
    <property type="project" value="InterPro"/>
</dbReference>
<dbReference type="Pfam" id="PF04029">
    <property type="entry name" value="2-ph_phosp"/>
    <property type="match status" value="1"/>
</dbReference>
<dbReference type="RefSeq" id="WP_129522658.1">
    <property type="nucleotide sequence ID" value="NZ_SDPN01000087.1"/>
</dbReference>
<dbReference type="SUPFAM" id="SSF142823">
    <property type="entry name" value="ComB-like"/>
    <property type="match status" value="1"/>
</dbReference>
<accession>A0A4Q2KQZ2</accession>
<evidence type="ECO:0000256" key="1">
    <source>
        <dbReference type="ARBA" id="ARBA00021948"/>
    </source>
</evidence>